<evidence type="ECO:0000256" key="1">
    <source>
        <dbReference type="SAM" id="MobiDB-lite"/>
    </source>
</evidence>
<gene>
    <name evidence="2" type="ORF">ATJ93_1753</name>
</gene>
<proteinExistence type="predicted"/>
<evidence type="ECO:0000313" key="3">
    <source>
        <dbReference type="Proteomes" id="UP000283805"/>
    </source>
</evidence>
<name>A0A419WHH1_9EURY</name>
<reference evidence="2 3" key="1">
    <citation type="submission" date="2018-09" db="EMBL/GenBank/DDBJ databases">
        <title>Genomic Encyclopedia of Archaeal and Bacterial Type Strains, Phase II (KMG-II): from individual species to whole genera.</title>
        <authorList>
            <person name="Goeker M."/>
        </authorList>
    </citation>
    <scope>NUCLEOTIDE SEQUENCE [LARGE SCALE GENOMIC DNA]</scope>
    <source>
        <strain evidence="2 3">DSM 13151</strain>
    </source>
</reference>
<dbReference type="Proteomes" id="UP000283805">
    <property type="component" value="Unassembled WGS sequence"/>
</dbReference>
<dbReference type="AlphaFoldDB" id="A0A419WHH1"/>
<evidence type="ECO:0000313" key="2">
    <source>
        <dbReference type="EMBL" id="RKD94909.1"/>
    </source>
</evidence>
<dbReference type="RefSeq" id="WP_120244238.1">
    <property type="nucleotide sequence ID" value="NZ_RAPO01000002.1"/>
</dbReference>
<keyword evidence="3" id="KW-1185">Reference proteome</keyword>
<feature type="region of interest" description="Disordered" evidence="1">
    <location>
        <begin position="34"/>
        <end position="54"/>
    </location>
</feature>
<organism evidence="2 3">
    <name type="scientific">Halopiger aswanensis</name>
    <dbReference type="NCBI Taxonomy" id="148449"/>
    <lineage>
        <taxon>Archaea</taxon>
        <taxon>Methanobacteriati</taxon>
        <taxon>Methanobacteriota</taxon>
        <taxon>Stenosarchaea group</taxon>
        <taxon>Halobacteria</taxon>
        <taxon>Halobacteriales</taxon>
        <taxon>Natrialbaceae</taxon>
        <taxon>Halopiger</taxon>
    </lineage>
</organism>
<dbReference type="InterPro" id="IPR055975">
    <property type="entry name" value="DUF7553"/>
</dbReference>
<dbReference type="OrthoDB" id="206274at2157"/>
<accession>A0A419WHH1</accession>
<dbReference type="Pfam" id="PF24430">
    <property type="entry name" value="DUF7553"/>
    <property type="match status" value="1"/>
</dbReference>
<protein>
    <submittedName>
        <fullName evidence="2">Uncharacterized protein</fullName>
    </submittedName>
</protein>
<dbReference type="EMBL" id="RAPO01000002">
    <property type="protein sequence ID" value="RKD94909.1"/>
    <property type="molecule type" value="Genomic_DNA"/>
</dbReference>
<comment type="caution">
    <text evidence="2">The sequence shown here is derived from an EMBL/GenBank/DDBJ whole genome shotgun (WGS) entry which is preliminary data.</text>
</comment>
<feature type="region of interest" description="Disordered" evidence="1">
    <location>
        <begin position="73"/>
        <end position="96"/>
    </location>
</feature>
<sequence>MNKHFHDSRYYLTRAAEHARLGIAETLAPVSNRVRDRLGRSGSEPESEPDRLETVREEVAGLERKVEGQAREAIGSARERVTAYRGEASATDERKP</sequence>